<evidence type="ECO:0000256" key="1">
    <source>
        <dbReference type="SAM" id="Phobius"/>
    </source>
</evidence>
<feature type="transmembrane region" description="Helical" evidence="1">
    <location>
        <begin position="135"/>
        <end position="154"/>
    </location>
</feature>
<name>A0A8J3LT25_9ACTN</name>
<dbReference type="AlphaFoldDB" id="A0A8J3LT25"/>
<keyword evidence="1" id="KW-0812">Transmembrane</keyword>
<proteinExistence type="predicted"/>
<feature type="transmembrane region" description="Helical" evidence="1">
    <location>
        <begin position="85"/>
        <end position="105"/>
    </location>
</feature>
<feature type="transmembrane region" description="Helical" evidence="1">
    <location>
        <begin position="62"/>
        <end position="78"/>
    </location>
</feature>
<dbReference type="Proteomes" id="UP000630097">
    <property type="component" value="Unassembled WGS sequence"/>
</dbReference>
<dbReference type="InterPro" id="IPR013901">
    <property type="entry name" value="Anthrone_oxy"/>
</dbReference>
<reference evidence="2 3" key="1">
    <citation type="submission" date="2021-01" db="EMBL/GenBank/DDBJ databases">
        <title>Whole genome shotgun sequence of Planotetraspora kaengkrachanensis NBRC 104272.</title>
        <authorList>
            <person name="Komaki H."/>
            <person name="Tamura T."/>
        </authorList>
    </citation>
    <scope>NUCLEOTIDE SEQUENCE [LARGE SCALE GENOMIC DNA]</scope>
    <source>
        <strain evidence="2 3">NBRC 104272</strain>
    </source>
</reference>
<evidence type="ECO:0008006" key="4">
    <source>
        <dbReference type="Google" id="ProtNLM"/>
    </source>
</evidence>
<accession>A0A8J3LT25</accession>
<organism evidence="2 3">
    <name type="scientific">Planotetraspora kaengkrachanensis</name>
    <dbReference type="NCBI Taxonomy" id="575193"/>
    <lineage>
        <taxon>Bacteria</taxon>
        <taxon>Bacillati</taxon>
        <taxon>Actinomycetota</taxon>
        <taxon>Actinomycetes</taxon>
        <taxon>Streptosporangiales</taxon>
        <taxon>Streptosporangiaceae</taxon>
        <taxon>Planotetraspora</taxon>
    </lineage>
</organism>
<keyword evidence="1" id="KW-1133">Transmembrane helix</keyword>
<keyword evidence="3" id="KW-1185">Reference proteome</keyword>
<evidence type="ECO:0000313" key="3">
    <source>
        <dbReference type="Proteomes" id="UP000630097"/>
    </source>
</evidence>
<gene>
    <name evidence="2" type="ORF">Pka01_17200</name>
</gene>
<keyword evidence="1" id="KW-0472">Membrane</keyword>
<protein>
    <recommendedName>
        <fullName evidence="4">DUF1772 domain-containing protein</fullName>
    </recommendedName>
</protein>
<sequence length="182" mass="19589">MRVMRTHVRYVQGAALLATGLLAGAFGYGAANVVPTFAAVPLEVRLTFHTAMMKVNEPVMQAAMALAILSSFGLAVVSHGLSRRLAIGAGALTLTSLLVTVFGNVPLHAHIRRWAATSVTEGYAEILQRWETFHYLRTMTGLAAFAVIIIIVVFTRPESWVVEPLPPTPVNGPGERASGNRR</sequence>
<dbReference type="EMBL" id="BONV01000005">
    <property type="protein sequence ID" value="GIG78593.1"/>
    <property type="molecule type" value="Genomic_DNA"/>
</dbReference>
<dbReference type="Pfam" id="PF08592">
    <property type="entry name" value="Anthrone_oxy"/>
    <property type="match status" value="1"/>
</dbReference>
<comment type="caution">
    <text evidence="2">The sequence shown here is derived from an EMBL/GenBank/DDBJ whole genome shotgun (WGS) entry which is preliminary data.</text>
</comment>
<evidence type="ECO:0000313" key="2">
    <source>
        <dbReference type="EMBL" id="GIG78593.1"/>
    </source>
</evidence>